<sequence>MQKNLIHIFMV</sequence>
<organism evidence="1">
    <name type="scientific">Rhizophora mucronata</name>
    <name type="common">Asiatic mangrove</name>
    <dbReference type="NCBI Taxonomy" id="61149"/>
    <lineage>
        <taxon>Eukaryota</taxon>
        <taxon>Viridiplantae</taxon>
        <taxon>Streptophyta</taxon>
        <taxon>Embryophyta</taxon>
        <taxon>Tracheophyta</taxon>
        <taxon>Spermatophyta</taxon>
        <taxon>Magnoliopsida</taxon>
        <taxon>eudicotyledons</taxon>
        <taxon>Gunneridae</taxon>
        <taxon>Pentapetalae</taxon>
        <taxon>rosids</taxon>
        <taxon>fabids</taxon>
        <taxon>Malpighiales</taxon>
        <taxon>Rhizophoraceae</taxon>
        <taxon>Rhizophora</taxon>
    </lineage>
</organism>
<reference evidence="1" key="1">
    <citation type="submission" date="2018-02" db="EMBL/GenBank/DDBJ databases">
        <title>Rhizophora mucronata_Transcriptome.</title>
        <authorList>
            <person name="Meera S.P."/>
            <person name="Sreeshan A."/>
            <person name="Augustine A."/>
        </authorList>
    </citation>
    <scope>NUCLEOTIDE SEQUENCE</scope>
    <source>
        <tissue evidence="1">Leaf</tissue>
    </source>
</reference>
<evidence type="ECO:0000313" key="1">
    <source>
        <dbReference type="EMBL" id="MBX39520.1"/>
    </source>
</evidence>
<name>A0A2P2NAU6_RHIMU</name>
<accession>A0A2P2NAU6</accession>
<proteinExistence type="predicted"/>
<dbReference type="EMBL" id="GGEC01059036">
    <property type="protein sequence ID" value="MBX39520.1"/>
    <property type="molecule type" value="Transcribed_RNA"/>
</dbReference>
<protein>
    <submittedName>
        <fullName evidence="1">Uncharacterized protein</fullName>
    </submittedName>
</protein>